<feature type="non-terminal residue" evidence="2">
    <location>
        <position position="76"/>
    </location>
</feature>
<sequence length="76" mass="8814">INSHFAPTYDPAADIDPHPSDEDDWDTALETLRDRAKYQLSRAGRLRAAGFTEEEVGRWEGVERVRWKGRGEAREW</sequence>
<dbReference type="OrthoDB" id="2431475at2759"/>
<dbReference type="Proteomes" id="UP000799436">
    <property type="component" value="Unassembled WGS sequence"/>
</dbReference>
<evidence type="ECO:0000313" key="2">
    <source>
        <dbReference type="EMBL" id="KAF2763802.1"/>
    </source>
</evidence>
<feature type="region of interest" description="Disordered" evidence="1">
    <location>
        <begin position="1"/>
        <end position="25"/>
    </location>
</feature>
<gene>
    <name evidence="2" type="ORF">EJ03DRAFT_260533</name>
</gene>
<feature type="non-terminal residue" evidence="2">
    <location>
        <position position="1"/>
    </location>
</feature>
<organism evidence="2 3">
    <name type="scientific">Teratosphaeria nubilosa</name>
    <dbReference type="NCBI Taxonomy" id="161662"/>
    <lineage>
        <taxon>Eukaryota</taxon>
        <taxon>Fungi</taxon>
        <taxon>Dikarya</taxon>
        <taxon>Ascomycota</taxon>
        <taxon>Pezizomycotina</taxon>
        <taxon>Dothideomycetes</taxon>
        <taxon>Dothideomycetidae</taxon>
        <taxon>Mycosphaerellales</taxon>
        <taxon>Teratosphaeriaceae</taxon>
        <taxon>Teratosphaeria</taxon>
    </lineage>
</organism>
<dbReference type="PANTHER" id="PTHR40132:SF1">
    <property type="entry name" value="PRE-MRNA-SPLICING FACTOR 38B"/>
    <property type="match status" value="1"/>
</dbReference>
<name>A0A6G1KU04_9PEZI</name>
<evidence type="ECO:0000313" key="3">
    <source>
        <dbReference type="Proteomes" id="UP000799436"/>
    </source>
</evidence>
<dbReference type="EMBL" id="ML995963">
    <property type="protein sequence ID" value="KAF2763802.1"/>
    <property type="molecule type" value="Genomic_DNA"/>
</dbReference>
<dbReference type="AlphaFoldDB" id="A0A6G1KU04"/>
<reference evidence="2" key="1">
    <citation type="journal article" date="2020" name="Stud. Mycol.">
        <title>101 Dothideomycetes genomes: a test case for predicting lifestyles and emergence of pathogens.</title>
        <authorList>
            <person name="Haridas S."/>
            <person name="Albert R."/>
            <person name="Binder M."/>
            <person name="Bloem J."/>
            <person name="Labutti K."/>
            <person name="Salamov A."/>
            <person name="Andreopoulos B."/>
            <person name="Baker S."/>
            <person name="Barry K."/>
            <person name="Bills G."/>
            <person name="Bluhm B."/>
            <person name="Cannon C."/>
            <person name="Castanera R."/>
            <person name="Culley D."/>
            <person name="Daum C."/>
            <person name="Ezra D."/>
            <person name="Gonzalez J."/>
            <person name="Henrissat B."/>
            <person name="Kuo A."/>
            <person name="Liang C."/>
            <person name="Lipzen A."/>
            <person name="Lutzoni F."/>
            <person name="Magnuson J."/>
            <person name="Mondo S."/>
            <person name="Nolan M."/>
            <person name="Ohm R."/>
            <person name="Pangilinan J."/>
            <person name="Park H.-J."/>
            <person name="Ramirez L."/>
            <person name="Alfaro M."/>
            <person name="Sun H."/>
            <person name="Tritt A."/>
            <person name="Yoshinaga Y."/>
            <person name="Zwiers L.-H."/>
            <person name="Turgeon B."/>
            <person name="Goodwin S."/>
            <person name="Spatafora J."/>
            <person name="Crous P."/>
            <person name="Grigoriev I."/>
        </authorList>
    </citation>
    <scope>NUCLEOTIDE SEQUENCE</scope>
    <source>
        <strain evidence="2">CBS 116005</strain>
    </source>
</reference>
<dbReference type="PANTHER" id="PTHR40132">
    <property type="entry name" value="PRE-MRNA-SPLICING FACTOR 38B"/>
    <property type="match status" value="1"/>
</dbReference>
<accession>A0A6G1KU04</accession>
<keyword evidence="3" id="KW-1185">Reference proteome</keyword>
<protein>
    <submittedName>
        <fullName evidence="2">Uncharacterized protein</fullName>
    </submittedName>
</protein>
<proteinExistence type="predicted"/>
<evidence type="ECO:0000256" key="1">
    <source>
        <dbReference type="SAM" id="MobiDB-lite"/>
    </source>
</evidence>